<evidence type="ECO:0000313" key="2">
    <source>
        <dbReference type="Proteomes" id="UP001433508"/>
    </source>
</evidence>
<name>A0ACC3SQX5_LIPKO</name>
<comment type="caution">
    <text evidence="1">The sequence shown here is derived from an EMBL/GenBank/DDBJ whole genome shotgun (WGS) entry which is preliminary data.</text>
</comment>
<keyword evidence="2" id="KW-1185">Reference proteome</keyword>
<sequence length="57" mass="6268">MPETEVVIKATVTRSEGYTVLAAFASLSPYRVSMRPRPGMYRFLGALGIGIGHLGWR</sequence>
<proteinExistence type="predicted"/>
<dbReference type="EMBL" id="MU971599">
    <property type="protein sequence ID" value="KAK9233784.1"/>
    <property type="molecule type" value="Genomic_DNA"/>
</dbReference>
<accession>A0ACC3SQX5</accession>
<evidence type="ECO:0000313" key="1">
    <source>
        <dbReference type="EMBL" id="KAK9233784.1"/>
    </source>
</evidence>
<gene>
    <name evidence="1" type="ORF">V1525DRAFT_436252</name>
</gene>
<protein>
    <submittedName>
        <fullName evidence="1">Uncharacterized protein</fullName>
    </submittedName>
</protein>
<dbReference type="Proteomes" id="UP001433508">
    <property type="component" value="Unassembled WGS sequence"/>
</dbReference>
<reference evidence="2" key="1">
    <citation type="journal article" date="2024" name="Front. Bioeng. Biotechnol.">
        <title>Genome-scale model development and genomic sequencing of the oleaginous clade Lipomyces.</title>
        <authorList>
            <person name="Czajka J.J."/>
            <person name="Han Y."/>
            <person name="Kim J."/>
            <person name="Mondo S.J."/>
            <person name="Hofstad B.A."/>
            <person name="Robles A."/>
            <person name="Haridas S."/>
            <person name="Riley R."/>
            <person name="LaButti K."/>
            <person name="Pangilinan J."/>
            <person name="Andreopoulos W."/>
            <person name="Lipzen A."/>
            <person name="Yan J."/>
            <person name="Wang M."/>
            <person name="Ng V."/>
            <person name="Grigoriev I.V."/>
            <person name="Spatafora J.W."/>
            <person name="Magnuson J.K."/>
            <person name="Baker S.E."/>
            <person name="Pomraning K.R."/>
        </authorList>
    </citation>
    <scope>NUCLEOTIDE SEQUENCE [LARGE SCALE GENOMIC DNA]</scope>
    <source>
        <strain evidence="2">CBS 7786</strain>
    </source>
</reference>
<organism evidence="1 2">
    <name type="scientific">Lipomyces kononenkoae</name>
    <name type="common">Yeast</name>
    <dbReference type="NCBI Taxonomy" id="34357"/>
    <lineage>
        <taxon>Eukaryota</taxon>
        <taxon>Fungi</taxon>
        <taxon>Dikarya</taxon>
        <taxon>Ascomycota</taxon>
        <taxon>Saccharomycotina</taxon>
        <taxon>Lipomycetes</taxon>
        <taxon>Lipomycetales</taxon>
        <taxon>Lipomycetaceae</taxon>
        <taxon>Lipomyces</taxon>
    </lineage>
</organism>